<feature type="domain" description="ATP-dependent DNA ligase family profile" evidence="8">
    <location>
        <begin position="134"/>
        <end position="235"/>
    </location>
</feature>
<keyword evidence="7" id="KW-0732">Signal</keyword>
<name>A0A317C9N5_9GAMM</name>
<comment type="cofactor">
    <cofactor evidence="1">
        <name>a divalent metal cation</name>
        <dbReference type="ChEBI" id="CHEBI:60240"/>
    </cofactor>
</comment>
<dbReference type="Gene3D" id="3.30.1490.70">
    <property type="match status" value="1"/>
</dbReference>
<dbReference type="CDD" id="cd07896">
    <property type="entry name" value="Adenylation_kDNA_ligase_like"/>
    <property type="match status" value="1"/>
</dbReference>
<dbReference type="GO" id="GO:0006260">
    <property type="term" value="P:DNA replication"/>
    <property type="evidence" value="ECO:0007669"/>
    <property type="project" value="UniProtKB-KW"/>
</dbReference>
<dbReference type="InterPro" id="IPR029319">
    <property type="entry name" value="DNA_ligase_OB"/>
</dbReference>
<dbReference type="SUPFAM" id="SSF50249">
    <property type="entry name" value="Nucleic acid-binding proteins"/>
    <property type="match status" value="1"/>
</dbReference>
<dbReference type="GO" id="GO:0006310">
    <property type="term" value="P:DNA recombination"/>
    <property type="evidence" value="ECO:0007669"/>
    <property type="project" value="InterPro"/>
</dbReference>
<evidence type="ECO:0000256" key="1">
    <source>
        <dbReference type="ARBA" id="ARBA00001968"/>
    </source>
</evidence>
<dbReference type="EMBL" id="QGKL01000043">
    <property type="protein sequence ID" value="PWQ93090.1"/>
    <property type="molecule type" value="Genomic_DNA"/>
</dbReference>
<dbReference type="Gene3D" id="2.40.50.140">
    <property type="entry name" value="Nucleic acid-binding proteins"/>
    <property type="match status" value="1"/>
</dbReference>
<proteinExistence type="predicted"/>
<reference evidence="9 10" key="1">
    <citation type="submission" date="2018-05" db="EMBL/GenBank/DDBJ databases">
        <title>Leucothrix arctica sp. nov., isolated from Arctic seawater.</title>
        <authorList>
            <person name="Choi A."/>
            <person name="Baek K."/>
        </authorList>
    </citation>
    <scope>NUCLEOTIDE SEQUENCE [LARGE SCALE GENOMIC DNA]</scope>
    <source>
        <strain evidence="9 10">IMCC9719</strain>
    </source>
</reference>
<dbReference type="GO" id="GO:0005524">
    <property type="term" value="F:ATP binding"/>
    <property type="evidence" value="ECO:0007669"/>
    <property type="project" value="InterPro"/>
</dbReference>
<dbReference type="GO" id="GO:0006281">
    <property type="term" value="P:DNA repair"/>
    <property type="evidence" value="ECO:0007669"/>
    <property type="project" value="UniProtKB-KW"/>
</dbReference>
<dbReference type="InterPro" id="IPR012340">
    <property type="entry name" value="NA-bd_OB-fold"/>
</dbReference>
<keyword evidence="10" id="KW-1185">Reference proteome</keyword>
<dbReference type="AlphaFoldDB" id="A0A317C9N5"/>
<comment type="catalytic activity">
    <reaction evidence="6">
        <text>ATP + (deoxyribonucleotide)n-3'-hydroxyl + 5'-phospho-(deoxyribonucleotide)m = (deoxyribonucleotide)n+m + AMP + diphosphate.</text>
        <dbReference type="EC" id="6.5.1.1"/>
    </reaction>
</comment>
<evidence type="ECO:0000256" key="7">
    <source>
        <dbReference type="SAM" id="SignalP"/>
    </source>
</evidence>
<dbReference type="PROSITE" id="PS50160">
    <property type="entry name" value="DNA_LIGASE_A3"/>
    <property type="match status" value="1"/>
</dbReference>
<keyword evidence="4" id="KW-0227">DNA damage</keyword>
<evidence type="ECO:0000313" key="9">
    <source>
        <dbReference type="EMBL" id="PWQ93090.1"/>
    </source>
</evidence>
<sequence length="293" mass="32943">MNIKQNSTVLLASLFLSISPLTVYAGTLPAPALLLAKAYKQQSDISRYFVSEKYDGVRAYWNGEQFISRQGNIFHAPQWFTKNFPDRPLDGELWIARNQFEDLLSAVSKDTPVDSEWQQVSYKVFELPNAEGGFDKRLTDLKGLLDKVDSAYIEPVEQYRINTHEQLMAKLGEVVKAGAEGLMLHHESALYQIGRSDALLKVKRYEDAEARVIKLLGGKGKYLGMMGALLLEMPDGTRFKVGSGFTDIERQYPPEVGALVTYKYYGKTRKGKPKFASFLRVREPATSLGISVN</sequence>
<dbReference type="PANTHER" id="PTHR47810">
    <property type="entry name" value="DNA LIGASE"/>
    <property type="match status" value="1"/>
</dbReference>
<dbReference type="Pfam" id="PF01068">
    <property type="entry name" value="DNA_ligase_A_M"/>
    <property type="match status" value="1"/>
</dbReference>
<evidence type="ECO:0000256" key="2">
    <source>
        <dbReference type="ARBA" id="ARBA00022598"/>
    </source>
</evidence>
<evidence type="ECO:0000259" key="8">
    <source>
        <dbReference type="PROSITE" id="PS50160"/>
    </source>
</evidence>
<dbReference type="Proteomes" id="UP000245506">
    <property type="component" value="Unassembled WGS sequence"/>
</dbReference>
<dbReference type="NCBIfam" id="NF006592">
    <property type="entry name" value="PRK09125.1"/>
    <property type="match status" value="1"/>
</dbReference>
<dbReference type="InterPro" id="IPR012310">
    <property type="entry name" value="DNA_ligase_ATP-dep_cent"/>
</dbReference>
<evidence type="ECO:0000313" key="10">
    <source>
        <dbReference type="Proteomes" id="UP000245506"/>
    </source>
</evidence>
<dbReference type="PANTHER" id="PTHR47810:SF1">
    <property type="entry name" value="DNA LIGASE B"/>
    <property type="match status" value="1"/>
</dbReference>
<gene>
    <name evidence="9" type="ORF">DKT75_20585</name>
</gene>
<protein>
    <submittedName>
        <fullName evidence="9">DNA ligase</fullName>
    </submittedName>
</protein>
<evidence type="ECO:0000256" key="3">
    <source>
        <dbReference type="ARBA" id="ARBA00022705"/>
    </source>
</evidence>
<dbReference type="Pfam" id="PF14743">
    <property type="entry name" value="DNA_ligase_OB_2"/>
    <property type="match status" value="1"/>
</dbReference>
<dbReference type="RefSeq" id="WP_109826602.1">
    <property type="nucleotide sequence ID" value="NZ_QGKL01000043.1"/>
</dbReference>
<evidence type="ECO:0000256" key="4">
    <source>
        <dbReference type="ARBA" id="ARBA00022763"/>
    </source>
</evidence>
<dbReference type="SUPFAM" id="SSF56091">
    <property type="entry name" value="DNA ligase/mRNA capping enzyme, catalytic domain"/>
    <property type="match status" value="1"/>
</dbReference>
<accession>A0A317C9N5</accession>
<dbReference type="CDD" id="cd08041">
    <property type="entry name" value="OBF_kDNA_ligase_like"/>
    <property type="match status" value="1"/>
</dbReference>
<keyword evidence="5" id="KW-0234">DNA repair</keyword>
<dbReference type="OrthoDB" id="9782700at2"/>
<dbReference type="Gene3D" id="3.30.470.30">
    <property type="entry name" value="DNA ligase/mRNA capping enzyme"/>
    <property type="match status" value="1"/>
</dbReference>
<evidence type="ECO:0000256" key="5">
    <source>
        <dbReference type="ARBA" id="ARBA00023204"/>
    </source>
</evidence>
<evidence type="ECO:0000256" key="6">
    <source>
        <dbReference type="ARBA" id="ARBA00034003"/>
    </source>
</evidence>
<feature type="chain" id="PRO_5016295858" evidence="7">
    <location>
        <begin position="26"/>
        <end position="293"/>
    </location>
</feature>
<keyword evidence="2 9" id="KW-0436">Ligase</keyword>
<feature type="signal peptide" evidence="7">
    <location>
        <begin position="1"/>
        <end position="25"/>
    </location>
</feature>
<comment type="caution">
    <text evidence="9">The sequence shown here is derived from an EMBL/GenBank/DDBJ whole genome shotgun (WGS) entry which is preliminary data.</text>
</comment>
<dbReference type="GO" id="GO:0003910">
    <property type="term" value="F:DNA ligase (ATP) activity"/>
    <property type="evidence" value="ECO:0007669"/>
    <property type="project" value="UniProtKB-EC"/>
</dbReference>
<dbReference type="InterPro" id="IPR050326">
    <property type="entry name" value="NAD_dep_DNA_ligaseB"/>
</dbReference>
<organism evidence="9 10">
    <name type="scientific">Leucothrix arctica</name>
    <dbReference type="NCBI Taxonomy" id="1481894"/>
    <lineage>
        <taxon>Bacteria</taxon>
        <taxon>Pseudomonadati</taxon>
        <taxon>Pseudomonadota</taxon>
        <taxon>Gammaproteobacteria</taxon>
        <taxon>Thiotrichales</taxon>
        <taxon>Thiotrichaceae</taxon>
        <taxon>Leucothrix</taxon>
    </lineage>
</organism>
<keyword evidence="3" id="KW-0235">DNA replication</keyword>